<dbReference type="PANTHER" id="PTHR43433">
    <property type="entry name" value="HYDROLASE, ALPHA/BETA FOLD FAMILY PROTEIN"/>
    <property type="match status" value="1"/>
</dbReference>
<evidence type="ECO:0000256" key="1">
    <source>
        <dbReference type="ARBA" id="ARBA00023125"/>
    </source>
</evidence>
<dbReference type="EMBL" id="CP001663">
    <property type="protein sequence ID" value="AFP40223.1"/>
    <property type="molecule type" value="Genomic_DNA"/>
</dbReference>
<keyword evidence="1 2" id="KW-0238">DNA-binding</keyword>
<feature type="DNA-binding region" description="OmpR/PhoB-type" evidence="2">
    <location>
        <begin position="18"/>
        <end position="116"/>
    </location>
</feature>
<protein>
    <submittedName>
        <fullName evidence="4">Alpha/beta hydrolase fold protein</fullName>
        <ecNumber evidence="4">3.1.1.24</ecNumber>
    </submittedName>
</protein>
<keyword evidence="4" id="KW-0378">Hydrolase</keyword>
<dbReference type="Pfam" id="PF00561">
    <property type="entry name" value="Abhydrolase_1"/>
    <property type="match status" value="1"/>
</dbReference>
<dbReference type="PANTHER" id="PTHR43433:SF5">
    <property type="entry name" value="AB HYDROLASE-1 DOMAIN-CONTAINING PROTEIN"/>
    <property type="match status" value="1"/>
</dbReference>
<sequence length="442" mass="49214">MATISDPQRATSTPDPARSVWRFDDFVLDTGRFELRRGDEVIRVEPQVFDVLTQLIVNHERVVTKVELFDTVWGGRFVGEAALTSRIKAARRALGDDGESQRYIRTIRGRGYQFVGTLLPDDAGDGVNAPMRAQPLQQHEAVALDTADTAEGSAEPVEPPPRQHIAFCRAGDGVRLAYAVVGEGPPLVRAANWMTHLGYDIESPVWSHWVRDLSRNHTFIRYDERGCGLSDWEAADFSFDDWVADLESVVEALGLERFPLLGVSQGGAVAVAYAARHPERVSRLVLCGAYARGRAVRAVGDEEKRAAALDLELARVGWGRDDPAFRQVFAAQFLPDGTRADWAAFDQLQRRTTSPENAVRFLEAFGRIDVRDEAREVRCPTLVMHSRDDHRVPVRFGEELAALIEDARMVALDSNNHLLTGTEPAWQVFRQELEGFLALDGS</sequence>
<dbReference type="AlphaFoldDB" id="I7FNE2"/>
<dbReference type="SUPFAM" id="SSF46894">
    <property type="entry name" value="C-terminal effector domain of the bipartite response regulators"/>
    <property type="match status" value="1"/>
</dbReference>
<dbReference type="Gene3D" id="3.40.50.1820">
    <property type="entry name" value="alpha/beta hydrolase"/>
    <property type="match status" value="1"/>
</dbReference>
<dbReference type="Gene3D" id="1.10.10.10">
    <property type="entry name" value="Winged helix-like DNA-binding domain superfamily/Winged helix DNA-binding domain"/>
    <property type="match status" value="1"/>
</dbReference>
<evidence type="ECO:0000313" key="4">
    <source>
        <dbReference type="EMBL" id="AFP40223.1"/>
    </source>
</evidence>
<dbReference type="PROSITE" id="PS51755">
    <property type="entry name" value="OMPR_PHOB"/>
    <property type="match status" value="1"/>
</dbReference>
<reference evidence="4 5" key="2">
    <citation type="journal article" date="2009" name="Genome Res.">
        <title>Ortho-proteogenomics: multiple proteomes investigation through orthology and a new MS-based protocol.</title>
        <authorList>
            <person name="Gallien S."/>
            <person name="Perrodou E."/>
            <person name="Carapito C."/>
            <person name="Deshayes C."/>
            <person name="Reyrat J.M."/>
            <person name="Van Dorsselaer A."/>
            <person name="Poch O."/>
            <person name="Schaeffer C."/>
            <person name="Lecompte O."/>
        </authorList>
    </citation>
    <scope>NUCLEOTIDE SEQUENCE [LARGE SCALE GENOMIC DNA]</scope>
    <source>
        <strain evidence="5">ATCC 700084 / mc(2)155</strain>
    </source>
</reference>
<dbReference type="SUPFAM" id="SSF53474">
    <property type="entry name" value="alpha/beta-Hydrolases"/>
    <property type="match status" value="1"/>
</dbReference>
<dbReference type="GO" id="GO:0006355">
    <property type="term" value="P:regulation of DNA-templated transcription"/>
    <property type="evidence" value="ECO:0007669"/>
    <property type="project" value="InterPro"/>
</dbReference>
<feature type="domain" description="OmpR/PhoB-type" evidence="3">
    <location>
        <begin position="18"/>
        <end position="116"/>
    </location>
</feature>
<dbReference type="Pfam" id="PF00486">
    <property type="entry name" value="Trans_reg_C"/>
    <property type="match status" value="1"/>
</dbReference>
<dbReference type="KEGG" id="msg:MSMEI_3765"/>
<dbReference type="InterPro" id="IPR016032">
    <property type="entry name" value="Sig_transdc_resp-reg_C-effctor"/>
</dbReference>
<dbReference type="CDD" id="cd00383">
    <property type="entry name" value="trans_reg_C"/>
    <property type="match status" value="1"/>
</dbReference>
<dbReference type="GO" id="GO:0003677">
    <property type="term" value="F:DNA binding"/>
    <property type="evidence" value="ECO:0007669"/>
    <property type="project" value="UniProtKB-UniRule"/>
</dbReference>
<evidence type="ECO:0000256" key="2">
    <source>
        <dbReference type="PROSITE-ProRule" id="PRU01091"/>
    </source>
</evidence>
<name>I7FNE2_MYCS2</name>
<dbReference type="PATRIC" id="fig|246196.56.peg.3857"/>
<dbReference type="SMART" id="SM00862">
    <property type="entry name" value="Trans_reg_C"/>
    <property type="match status" value="1"/>
</dbReference>
<organism evidence="4 5">
    <name type="scientific">Mycolicibacterium smegmatis (strain ATCC 700084 / mc(2)155)</name>
    <name type="common">Mycobacterium smegmatis</name>
    <dbReference type="NCBI Taxonomy" id="246196"/>
    <lineage>
        <taxon>Bacteria</taxon>
        <taxon>Bacillati</taxon>
        <taxon>Actinomycetota</taxon>
        <taxon>Actinomycetes</taxon>
        <taxon>Mycobacteriales</taxon>
        <taxon>Mycobacteriaceae</taxon>
        <taxon>Mycolicibacterium</taxon>
    </lineage>
</organism>
<evidence type="ECO:0000313" key="5">
    <source>
        <dbReference type="Proteomes" id="UP000006158"/>
    </source>
</evidence>
<dbReference type="PRINTS" id="PR00111">
    <property type="entry name" value="ABHYDROLASE"/>
</dbReference>
<dbReference type="GO" id="GO:0000160">
    <property type="term" value="P:phosphorelay signal transduction system"/>
    <property type="evidence" value="ECO:0007669"/>
    <property type="project" value="InterPro"/>
</dbReference>
<dbReference type="GO" id="GO:0047570">
    <property type="term" value="F:3-oxoadipate enol-lactonase activity"/>
    <property type="evidence" value="ECO:0007669"/>
    <property type="project" value="UniProtKB-EC"/>
</dbReference>
<proteinExistence type="predicted"/>
<dbReference type="EC" id="3.1.1.24" evidence="4"/>
<dbReference type="InterPro" id="IPR029058">
    <property type="entry name" value="AB_hydrolase_fold"/>
</dbReference>
<dbReference type="InterPro" id="IPR000073">
    <property type="entry name" value="AB_hydrolase_1"/>
</dbReference>
<gene>
    <name evidence="4" type="ordered locus">MSMEI_3765</name>
</gene>
<dbReference type="InterPro" id="IPR050471">
    <property type="entry name" value="AB_hydrolase"/>
</dbReference>
<evidence type="ECO:0000259" key="3">
    <source>
        <dbReference type="PROSITE" id="PS51755"/>
    </source>
</evidence>
<accession>I7FNE2</accession>
<dbReference type="Proteomes" id="UP000006158">
    <property type="component" value="Chromosome"/>
</dbReference>
<dbReference type="InterPro" id="IPR036388">
    <property type="entry name" value="WH-like_DNA-bd_sf"/>
</dbReference>
<dbReference type="InterPro" id="IPR001867">
    <property type="entry name" value="OmpR/PhoB-type_DNA-bd"/>
</dbReference>
<reference evidence="4 5" key="1">
    <citation type="journal article" date="2007" name="Genome Biol.">
        <title>Interrupted coding sequences in Mycobacterium smegmatis: authentic mutations or sequencing errors?</title>
        <authorList>
            <person name="Deshayes C."/>
            <person name="Perrodou E."/>
            <person name="Gallien S."/>
            <person name="Euphrasie D."/>
            <person name="Schaeffer C."/>
            <person name="Van-Dorsselaer A."/>
            <person name="Poch O."/>
            <person name="Lecompte O."/>
            <person name="Reyrat J.M."/>
        </authorList>
    </citation>
    <scope>NUCLEOTIDE SEQUENCE [LARGE SCALE GENOMIC DNA]</scope>
    <source>
        <strain evidence="5">ATCC 700084 / mc(2)155</strain>
    </source>
</reference>